<reference evidence="2 3" key="1">
    <citation type="submission" date="2021-06" db="EMBL/GenBank/DDBJ databases">
        <authorList>
            <person name="Lee D.H."/>
        </authorList>
    </citation>
    <scope>NUCLEOTIDE SEQUENCE [LARGE SCALE GENOMIC DNA]</scope>
    <source>
        <strain evidence="2 3">MMS21-HV4-11</strain>
    </source>
</reference>
<proteinExistence type="inferred from homology"/>
<comment type="caution">
    <text evidence="2">The sequence shown here is derived from an EMBL/GenBank/DDBJ whole genome shotgun (WGS) entry which is preliminary data.</text>
</comment>
<dbReference type="Pfam" id="PF00459">
    <property type="entry name" value="Inositol_P"/>
    <property type="match status" value="1"/>
</dbReference>
<dbReference type="RefSeq" id="WP_216962759.1">
    <property type="nucleotide sequence ID" value="NZ_JAHOPB010000001.1"/>
</dbReference>
<evidence type="ECO:0000313" key="3">
    <source>
        <dbReference type="Proteomes" id="UP000727907"/>
    </source>
</evidence>
<evidence type="ECO:0008006" key="4">
    <source>
        <dbReference type="Google" id="ProtNLM"/>
    </source>
</evidence>
<dbReference type="InterPro" id="IPR000760">
    <property type="entry name" value="Inositol_monophosphatase-like"/>
</dbReference>
<sequence length="271" mass="29227">MTSKPLLEEAVQAAVIDAVVELGAKLSVWRTDEKMRAYINREQHKLAADYAADAFLRETLGKLTPDIPIVSEEDADHFSARAPLYWLLDPIDGTASWRGGFPGFVTQLALIADGEPRFGVVRAPVLDKTFVADTEGRAFLNGARLPVRKPAERIVVTDNTPEPHGICVPVMRTLGTDGYHESGSLGLKMCLVADGTADLFVKDVVVRDWDVAPALAVLRSVGALLTQANGSAFLLAGAYDKPGGLLVARDRALWERAGHAVAAAKGWRFQA</sequence>
<evidence type="ECO:0000313" key="2">
    <source>
        <dbReference type="EMBL" id="MBU8875472.1"/>
    </source>
</evidence>
<name>A0ABS6ILJ8_9HYPH</name>
<dbReference type="Proteomes" id="UP000727907">
    <property type="component" value="Unassembled WGS sequence"/>
</dbReference>
<dbReference type="PANTHER" id="PTHR20854:SF4">
    <property type="entry name" value="INOSITOL-1-MONOPHOSPHATASE-RELATED"/>
    <property type="match status" value="1"/>
</dbReference>
<evidence type="ECO:0000256" key="1">
    <source>
        <dbReference type="ARBA" id="ARBA00009759"/>
    </source>
</evidence>
<organism evidence="2 3">
    <name type="scientific">Reyranella humidisoli</name>
    <dbReference type="NCBI Taxonomy" id="2849149"/>
    <lineage>
        <taxon>Bacteria</taxon>
        <taxon>Pseudomonadati</taxon>
        <taxon>Pseudomonadota</taxon>
        <taxon>Alphaproteobacteria</taxon>
        <taxon>Hyphomicrobiales</taxon>
        <taxon>Reyranellaceae</taxon>
        <taxon>Reyranella</taxon>
    </lineage>
</organism>
<dbReference type="PANTHER" id="PTHR20854">
    <property type="entry name" value="INOSITOL MONOPHOSPHATASE"/>
    <property type="match status" value="1"/>
</dbReference>
<keyword evidence="3" id="KW-1185">Reference proteome</keyword>
<accession>A0ABS6ILJ8</accession>
<protein>
    <recommendedName>
        <fullName evidence="4">Inositol monophosphatase</fullName>
    </recommendedName>
</protein>
<comment type="similarity">
    <text evidence="1">Belongs to the inositol monophosphatase superfamily.</text>
</comment>
<dbReference type="EMBL" id="JAHOPB010000001">
    <property type="protein sequence ID" value="MBU8875472.1"/>
    <property type="molecule type" value="Genomic_DNA"/>
</dbReference>
<gene>
    <name evidence="2" type="ORF">KQ910_16980</name>
</gene>